<evidence type="ECO:0000259" key="3">
    <source>
        <dbReference type="Pfam" id="PF13845"/>
    </source>
</evidence>
<dbReference type="Pfam" id="PF13845">
    <property type="entry name" value="Septum_form"/>
    <property type="match status" value="1"/>
</dbReference>
<protein>
    <submittedName>
        <fullName evidence="4">Septum formation family protein</fullName>
    </submittedName>
</protein>
<keyword evidence="5" id="KW-1185">Reference proteome</keyword>
<dbReference type="RefSeq" id="WP_345033621.1">
    <property type="nucleotide sequence ID" value="NZ_BAABED010000001.1"/>
</dbReference>
<organism evidence="4 5">
    <name type="scientific">Arthrobacter methylotrophus</name>
    <dbReference type="NCBI Taxonomy" id="121291"/>
    <lineage>
        <taxon>Bacteria</taxon>
        <taxon>Bacillati</taxon>
        <taxon>Actinomycetota</taxon>
        <taxon>Actinomycetes</taxon>
        <taxon>Micrococcales</taxon>
        <taxon>Micrococcaceae</taxon>
        <taxon>Arthrobacter</taxon>
    </lineage>
</organism>
<reference evidence="4 5" key="1">
    <citation type="submission" date="2024-09" db="EMBL/GenBank/DDBJ databases">
        <authorList>
            <person name="Sun Q."/>
            <person name="Mori K."/>
        </authorList>
    </citation>
    <scope>NUCLEOTIDE SEQUENCE [LARGE SCALE GENOMIC DNA]</scope>
    <source>
        <strain evidence="4 5">JCM 13519</strain>
    </source>
</reference>
<feature type="transmembrane region" description="Helical" evidence="2">
    <location>
        <begin position="77"/>
        <end position="98"/>
    </location>
</feature>
<evidence type="ECO:0000256" key="1">
    <source>
        <dbReference type="SAM" id="MobiDB-lite"/>
    </source>
</evidence>
<feature type="compositionally biased region" description="Polar residues" evidence="1">
    <location>
        <begin position="7"/>
        <end position="17"/>
    </location>
</feature>
<keyword evidence="2" id="KW-0812">Transmembrane</keyword>
<keyword evidence="2" id="KW-1133">Transmembrane helix</keyword>
<keyword evidence="2" id="KW-0472">Membrane</keyword>
<dbReference type="Proteomes" id="UP001589536">
    <property type="component" value="Unassembled WGS sequence"/>
</dbReference>
<evidence type="ECO:0000313" key="5">
    <source>
        <dbReference type="Proteomes" id="UP001589536"/>
    </source>
</evidence>
<feature type="domain" description="Septum formation-related" evidence="3">
    <location>
        <begin position="120"/>
        <end position="221"/>
    </location>
</feature>
<dbReference type="InterPro" id="IPR026004">
    <property type="entry name" value="Septum_form"/>
</dbReference>
<gene>
    <name evidence="4" type="ORF">ACFFPI_04590</name>
</gene>
<dbReference type="EMBL" id="JBHMBH010000009">
    <property type="protein sequence ID" value="MFB9713430.1"/>
    <property type="molecule type" value="Genomic_DNA"/>
</dbReference>
<evidence type="ECO:0000313" key="4">
    <source>
        <dbReference type="EMBL" id="MFB9713430.1"/>
    </source>
</evidence>
<comment type="caution">
    <text evidence="4">The sequence shown here is derived from an EMBL/GenBank/DDBJ whole genome shotgun (WGS) entry which is preliminary data.</text>
</comment>
<feature type="region of interest" description="Disordered" evidence="1">
    <location>
        <begin position="1"/>
        <end position="62"/>
    </location>
</feature>
<proteinExistence type="predicted"/>
<evidence type="ECO:0000256" key="2">
    <source>
        <dbReference type="SAM" id="Phobius"/>
    </source>
</evidence>
<name>A0ABV5ULM5_9MICC</name>
<sequence>MRGANSDMGQDNTFPGNNGTGDDESPVDLASGAEDPAASGIDPENGAPDGLEPGSTVPAEKGSPLRTALDVMTRQRLIIGGIVLAVLILIGVVIWILVGALANRPVATATPEPVTSTSRGPLPADVEAKDYQLGDCFADFDSNATKSRVVDCTTDHSAQLGAIFRYKADDTFPGATALRDKGREICRNVMFNEASTKYTLLQQNVYPSASSWDNGDRRVDCFIVVNSGNTLKESILQK</sequence>
<accession>A0ABV5ULM5</accession>